<dbReference type="AlphaFoldDB" id="A0A917CNJ5"/>
<reference evidence="2" key="2">
    <citation type="submission" date="2020-09" db="EMBL/GenBank/DDBJ databases">
        <authorList>
            <person name="Sun Q."/>
            <person name="Zhou Y."/>
        </authorList>
    </citation>
    <scope>NUCLEOTIDE SEQUENCE</scope>
    <source>
        <strain evidence="2">CGMCC 1.12987</strain>
    </source>
</reference>
<keyword evidence="1" id="KW-1133">Transmembrane helix</keyword>
<sequence>MLELIFLGYCVLCAILLWIRHRRDRREWFMRLMLVICLPGAGWLLPQFWPKWLYGKNSKADSELLDVYGEHNLYNVKLTRIYQLPEAEKEMNIVPLEEALIVNDYLTRRRVIIDLLKQNTMEYIGVLQQAVRNEDTETSHYAVSAIMEIKRKLTLSMQELSVKYEEDAMNPHLLLAYADVLKAYMGSGFIDERTLTKHKHTYANVLKRLIEVEPERESAYLEKMDTDLELGDYASAEQTGRLYLERFPGQEEAYLALMKLYFTIRSYAQLQATLEALKRSPIRLSHRALALLRFWS</sequence>
<feature type="transmembrane region" description="Helical" evidence="1">
    <location>
        <begin position="6"/>
        <end position="21"/>
    </location>
</feature>
<keyword evidence="1" id="KW-0472">Membrane</keyword>
<evidence type="ECO:0000313" key="3">
    <source>
        <dbReference type="Proteomes" id="UP000644756"/>
    </source>
</evidence>
<gene>
    <name evidence="2" type="ORF">GCM10010916_07410</name>
</gene>
<dbReference type="Proteomes" id="UP000644756">
    <property type="component" value="Unassembled WGS sequence"/>
</dbReference>
<organism evidence="2 3">
    <name type="scientific">Paenibacillus abyssi</name>
    <dbReference type="NCBI Taxonomy" id="1340531"/>
    <lineage>
        <taxon>Bacteria</taxon>
        <taxon>Bacillati</taxon>
        <taxon>Bacillota</taxon>
        <taxon>Bacilli</taxon>
        <taxon>Bacillales</taxon>
        <taxon>Paenibacillaceae</taxon>
        <taxon>Paenibacillus</taxon>
    </lineage>
</organism>
<keyword evidence="1" id="KW-0812">Transmembrane</keyword>
<accession>A0A917CNJ5</accession>
<dbReference type="EMBL" id="BMGR01000002">
    <property type="protein sequence ID" value="GGF92525.1"/>
    <property type="molecule type" value="Genomic_DNA"/>
</dbReference>
<name>A0A917CNJ5_9BACL</name>
<dbReference type="SUPFAM" id="SSF48452">
    <property type="entry name" value="TPR-like"/>
    <property type="match status" value="1"/>
</dbReference>
<comment type="caution">
    <text evidence="2">The sequence shown here is derived from an EMBL/GenBank/DDBJ whole genome shotgun (WGS) entry which is preliminary data.</text>
</comment>
<evidence type="ECO:0000256" key="1">
    <source>
        <dbReference type="SAM" id="Phobius"/>
    </source>
</evidence>
<proteinExistence type="predicted"/>
<reference evidence="2" key="1">
    <citation type="journal article" date="2014" name="Int. J. Syst. Evol. Microbiol.">
        <title>Complete genome sequence of Corynebacterium casei LMG S-19264T (=DSM 44701T), isolated from a smear-ripened cheese.</title>
        <authorList>
            <consortium name="US DOE Joint Genome Institute (JGI-PGF)"/>
            <person name="Walter F."/>
            <person name="Albersmeier A."/>
            <person name="Kalinowski J."/>
            <person name="Ruckert C."/>
        </authorList>
    </citation>
    <scope>NUCLEOTIDE SEQUENCE</scope>
    <source>
        <strain evidence="2">CGMCC 1.12987</strain>
    </source>
</reference>
<protein>
    <submittedName>
        <fullName evidence="2">Uncharacterized protein</fullName>
    </submittedName>
</protein>
<dbReference type="InterPro" id="IPR011990">
    <property type="entry name" value="TPR-like_helical_dom_sf"/>
</dbReference>
<feature type="transmembrane region" description="Helical" evidence="1">
    <location>
        <begin position="28"/>
        <end position="49"/>
    </location>
</feature>
<keyword evidence="3" id="KW-1185">Reference proteome</keyword>
<evidence type="ECO:0000313" key="2">
    <source>
        <dbReference type="EMBL" id="GGF92525.1"/>
    </source>
</evidence>